<accession>A0ABU8RYS7</accession>
<dbReference type="PANTHER" id="PTHR48100">
    <property type="entry name" value="BROAD-SPECIFICITY PHOSPHATASE YOR283W-RELATED"/>
    <property type="match status" value="1"/>
</dbReference>
<dbReference type="Pfam" id="PF00300">
    <property type="entry name" value="His_Phos_1"/>
    <property type="match status" value="1"/>
</dbReference>
<keyword evidence="2" id="KW-1185">Reference proteome</keyword>
<dbReference type="Proteomes" id="UP001361239">
    <property type="component" value="Unassembled WGS sequence"/>
</dbReference>
<sequence length="192" mass="20195">MEIPLATTLDLICAAATRSGRTGGFAGPDEPLDEAGLKAAEACQPSARSRTEVFRSPARAAAETAQALRVAAAIAPALNDIAHGDWSGRSFAEVHADNPERLAAWLADPLAGAPGGETLAAVQARIGAWLDEIAPHDRPIWAITHPMVIRAALNHALTLPLATTLAIDLAPLSRVRLSFNRSWRLQILAPLG</sequence>
<dbReference type="Gene3D" id="3.40.50.1240">
    <property type="entry name" value="Phosphoglycerate mutase-like"/>
    <property type="match status" value="1"/>
</dbReference>
<evidence type="ECO:0000313" key="1">
    <source>
        <dbReference type="EMBL" id="MEJ5978227.1"/>
    </source>
</evidence>
<dbReference type="RefSeq" id="WP_339588163.1">
    <property type="nucleotide sequence ID" value="NZ_JBBHJZ010000003.1"/>
</dbReference>
<dbReference type="InterPro" id="IPR013078">
    <property type="entry name" value="His_Pase_superF_clade-1"/>
</dbReference>
<dbReference type="EC" id="3.1.3.-" evidence="1"/>
<name>A0ABU8RYS7_9SPHN</name>
<comment type="caution">
    <text evidence="1">The sequence shown here is derived from an EMBL/GenBank/DDBJ whole genome shotgun (WGS) entry which is preliminary data.</text>
</comment>
<dbReference type="InterPro" id="IPR050275">
    <property type="entry name" value="PGM_Phosphatase"/>
</dbReference>
<keyword evidence="1" id="KW-0378">Hydrolase</keyword>
<dbReference type="SUPFAM" id="SSF53254">
    <property type="entry name" value="Phosphoglycerate mutase-like"/>
    <property type="match status" value="1"/>
</dbReference>
<dbReference type="EMBL" id="JBBHJZ010000003">
    <property type="protein sequence ID" value="MEJ5978227.1"/>
    <property type="molecule type" value="Genomic_DNA"/>
</dbReference>
<dbReference type="InterPro" id="IPR029033">
    <property type="entry name" value="His_PPase_superfam"/>
</dbReference>
<proteinExistence type="predicted"/>
<organism evidence="1 2">
    <name type="scientific">Novosphingobium anseongense</name>
    <dbReference type="NCBI Taxonomy" id="3133436"/>
    <lineage>
        <taxon>Bacteria</taxon>
        <taxon>Pseudomonadati</taxon>
        <taxon>Pseudomonadota</taxon>
        <taxon>Alphaproteobacteria</taxon>
        <taxon>Sphingomonadales</taxon>
        <taxon>Sphingomonadaceae</taxon>
        <taxon>Novosphingobium</taxon>
    </lineage>
</organism>
<reference evidence="1 2" key="1">
    <citation type="submission" date="2024-03" db="EMBL/GenBank/DDBJ databases">
        <authorList>
            <person name="Jo J.-H."/>
        </authorList>
    </citation>
    <scope>NUCLEOTIDE SEQUENCE [LARGE SCALE GENOMIC DNA]</scope>
    <source>
        <strain evidence="1 2">PS1R-30</strain>
    </source>
</reference>
<dbReference type="GO" id="GO:0016787">
    <property type="term" value="F:hydrolase activity"/>
    <property type="evidence" value="ECO:0007669"/>
    <property type="project" value="UniProtKB-KW"/>
</dbReference>
<protein>
    <submittedName>
        <fullName evidence="1">Histidine phosphatase family protein</fullName>
        <ecNumber evidence="1">3.1.3.-</ecNumber>
    </submittedName>
</protein>
<dbReference type="SMART" id="SM00855">
    <property type="entry name" value="PGAM"/>
    <property type="match status" value="1"/>
</dbReference>
<gene>
    <name evidence="1" type="ORF">WG901_16360</name>
</gene>
<evidence type="ECO:0000313" key="2">
    <source>
        <dbReference type="Proteomes" id="UP001361239"/>
    </source>
</evidence>